<comment type="caution">
    <text evidence="1">The sequence shown here is derived from an EMBL/GenBank/DDBJ whole genome shotgun (WGS) entry which is preliminary data.</text>
</comment>
<sequence>MDESSRMTEGCINDDTILAEERAEAPSPSSSERHQAMFETPPDDSEESSNHREDMEICSPITDPPSSAEIKIAKLNERQTRILVDRYLYWRYKKTADKIRWRCIKSRSHKCRAKASTGHLTESEDTIILTAMDNSHNHPPEIESDLELLQDVTGIGEATTSHVPNAVLNTISYSSTSSKNSRLRLCYISLYRKFLLKFSECPKFDTEHVRKALHQIYSSKTNLSSVITKVLESQEKIARDLKTLGENPNAQITALERYDHRKFGNEVPNHRFQGENKKRSGETIIEDTPTQTWGTSSRSRVQQFLPKQKESHASQKIEDSILTRNIGIENSDKDFMNAENPDSARTKHRETIQSSASTDEIISVQARAQDLNIPDVSTCSSQMKNISGGASNSNIIENSVQPDVMFDDNSVEFSPNFDGSSSLNHNLERPVTAIPSTVALAHLSAFNSAFTIQNLNTSVNYNSMLLTSRSLAYAQSITQSSVNRCPGHEEAMIFRRKVEYVEKEVLRRDLQSAQDKLFAAENILLHQAAASRQNLATTACFGAMSSSMSSLSPYYFNNTQVTSNIVTTLNPAQAGGILGNPANQPTQSYQTPQTGPHFFY</sequence>
<protein>
    <submittedName>
        <fullName evidence="1">Uncharacterized protein</fullName>
    </submittedName>
</protein>
<keyword evidence="2" id="KW-1185">Reference proteome</keyword>
<reference evidence="1" key="1">
    <citation type="submission" date="2023-04" db="EMBL/GenBank/DDBJ databases">
        <title>A chromosome-level genome assembly of the parasitoid wasp Eretmocerus hayati.</title>
        <authorList>
            <person name="Zhong Y."/>
            <person name="Liu S."/>
            <person name="Liu Y."/>
        </authorList>
    </citation>
    <scope>NUCLEOTIDE SEQUENCE</scope>
    <source>
        <strain evidence="1">ZJU_SS_LIU_2023</strain>
    </source>
</reference>
<name>A0ACC2N2K5_9HYME</name>
<accession>A0ACC2N2K5</accession>
<dbReference type="EMBL" id="CM056744">
    <property type="protein sequence ID" value="KAJ8665101.1"/>
    <property type="molecule type" value="Genomic_DNA"/>
</dbReference>
<proteinExistence type="predicted"/>
<dbReference type="Proteomes" id="UP001239111">
    <property type="component" value="Chromosome 4"/>
</dbReference>
<organism evidence="1 2">
    <name type="scientific">Eretmocerus hayati</name>
    <dbReference type="NCBI Taxonomy" id="131215"/>
    <lineage>
        <taxon>Eukaryota</taxon>
        <taxon>Metazoa</taxon>
        <taxon>Ecdysozoa</taxon>
        <taxon>Arthropoda</taxon>
        <taxon>Hexapoda</taxon>
        <taxon>Insecta</taxon>
        <taxon>Pterygota</taxon>
        <taxon>Neoptera</taxon>
        <taxon>Endopterygota</taxon>
        <taxon>Hymenoptera</taxon>
        <taxon>Apocrita</taxon>
        <taxon>Proctotrupomorpha</taxon>
        <taxon>Chalcidoidea</taxon>
        <taxon>Aphelinidae</taxon>
        <taxon>Aphelininae</taxon>
        <taxon>Eretmocerus</taxon>
    </lineage>
</organism>
<evidence type="ECO:0000313" key="1">
    <source>
        <dbReference type="EMBL" id="KAJ8665101.1"/>
    </source>
</evidence>
<evidence type="ECO:0000313" key="2">
    <source>
        <dbReference type="Proteomes" id="UP001239111"/>
    </source>
</evidence>
<gene>
    <name evidence="1" type="ORF">QAD02_006763</name>
</gene>